<dbReference type="EMBL" id="JAEKJA010000011">
    <property type="protein sequence ID" value="MBJ3776981.1"/>
    <property type="molecule type" value="Genomic_DNA"/>
</dbReference>
<evidence type="ECO:0000256" key="5">
    <source>
        <dbReference type="ARBA" id="ARBA00024029"/>
    </source>
</evidence>
<dbReference type="InterPro" id="IPR003785">
    <property type="entry name" value="Creatininase/forma_Hydrolase"/>
</dbReference>
<comment type="caution">
    <text evidence="6">The sequence shown here is derived from an EMBL/GenBank/DDBJ whole genome shotgun (WGS) entry which is preliminary data.</text>
</comment>
<keyword evidence="4" id="KW-0862">Zinc</keyword>
<dbReference type="Proteomes" id="UP000609531">
    <property type="component" value="Unassembled WGS sequence"/>
</dbReference>
<evidence type="ECO:0000313" key="7">
    <source>
        <dbReference type="Proteomes" id="UP000609531"/>
    </source>
</evidence>
<sequence>MADSVFIHELRWPDIAAYLETDDVALVPIGATEQHGPHTPLLVDTAWASDVSEAVAKREGVLVAPPLHYGWSPHHLGYPGGITLRPETLTQVAMDVAESLISHGFRKIVFVNGNRVANLPPLQIAMTKIRFNLGVFSAIIDTHLIARAEVCAAAGNARDASHHAGLVETAFMMHAHPELVREEKIVELPERPLGAFASTFPMDPPFDQNIAFVQATAEEFRERTGGQGTYSNPAPATAEIGRKVLDVTIERAAEFIRHVKSLKVDCPRCPIPV</sequence>
<dbReference type="RefSeq" id="WP_198882869.1">
    <property type="nucleotide sequence ID" value="NZ_JAEKJA010000011.1"/>
</dbReference>
<comment type="similarity">
    <text evidence="5">Belongs to the creatininase superfamily.</text>
</comment>
<comment type="cofactor">
    <cofactor evidence="1">
        <name>Zn(2+)</name>
        <dbReference type="ChEBI" id="CHEBI:29105"/>
    </cofactor>
</comment>
<reference evidence="6" key="1">
    <citation type="submission" date="2020-12" db="EMBL/GenBank/DDBJ databases">
        <title>Bacterial taxonomy.</title>
        <authorList>
            <person name="Pan X."/>
        </authorList>
    </citation>
    <scope>NUCLEOTIDE SEQUENCE</scope>
    <source>
        <strain evidence="6">B2012</strain>
    </source>
</reference>
<accession>A0A934MIA5</accession>
<dbReference type="GO" id="GO:0046872">
    <property type="term" value="F:metal ion binding"/>
    <property type="evidence" value="ECO:0007669"/>
    <property type="project" value="UniProtKB-KW"/>
</dbReference>
<keyword evidence="7" id="KW-1185">Reference proteome</keyword>
<dbReference type="PANTHER" id="PTHR35005:SF1">
    <property type="entry name" value="2-AMINO-5-FORMYLAMINO-6-RIBOSYLAMINOPYRIMIDIN-4(3H)-ONE 5'-MONOPHOSPHATE DEFORMYLASE"/>
    <property type="match status" value="1"/>
</dbReference>
<keyword evidence="2" id="KW-0479">Metal-binding</keyword>
<dbReference type="GO" id="GO:0009231">
    <property type="term" value="P:riboflavin biosynthetic process"/>
    <property type="evidence" value="ECO:0007669"/>
    <property type="project" value="TreeGrafter"/>
</dbReference>
<proteinExistence type="inferred from homology"/>
<dbReference type="Pfam" id="PF02633">
    <property type="entry name" value="Creatininase"/>
    <property type="match status" value="1"/>
</dbReference>
<dbReference type="InterPro" id="IPR024087">
    <property type="entry name" value="Creatininase-like_sf"/>
</dbReference>
<dbReference type="Gene3D" id="3.40.50.10310">
    <property type="entry name" value="Creatininase"/>
    <property type="match status" value="1"/>
</dbReference>
<name>A0A934MIA5_9HYPH</name>
<dbReference type="SUPFAM" id="SSF102215">
    <property type="entry name" value="Creatininase"/>
    <property type="match status" value="1"/>
</dbReference>
<organism evidence="6 7">
    <name type="scientific">Acuticoccus mangrovi</name>
    <dbReference type="NCBI Taxonomy" id="2796142"/>
    <lineage>
        <taxon>Bacteria</taxon>
        <taxon>Pseudomonadati</taxon>
        <taxon>Pseudomonadota</taxon>
        <taxon>Alphaproteobacteria</taxon>
        <taxon>Hyphomicrobiales</taxon>
        <taxon>Amorphaceae</taxon>
        <taxon>Acuticoccus</taxon>
    </lineage>
</organism>
<evidence type="ECO:0000256" key="2">
    <source>
        <dbReference type="ARBA" id="ARBA00022723"/>
    </source>
</evidence>
<protein>
    <submittedName>
        <fullName evidence="6">Creatininase family protein</fullName>
    </submittedName>
</protein>
<dbReference type="PANTHER" id="PTHR35005">
    <property type="entry name" value="3-DEHYDRO-SCYLLO-INOSOSE HYDROLASE"/>
    <property type="match status" value="1"/>
</dbReference>
<dbReference type="AlphaFoldDB" id="A0A934MIA5"/>
<dbReference type="GO" id="GO:0016811">
    <property type="term" value="F:hydrolase activity, acting on carbon-nitrogen (but not peptide) bonds, in linear amides"/>
    <property type="evidence" value="ECO:0007669"/>
    <property type="project" value="TreeGrafter"/>
</dbReference>
<evidence type="ECO:0000256" key="4">
    <source>
        <dbReference type="ARBA" id="ARBA00022833"/>
    </source>
</evidence>
<evidence type="ECO:0000256" key="1">
    <source>
        <dbReference type="ARBA" id="ARBA00001947"/>
    </source>
</evidence>
<evidence type="ECO:0000256" key="3">
    <source>
        <dbReference type="ARBA" id="ARBA00022801"/>
    </source>
</evidence>
<keyword evidence="3" id="KW-0378">Hydrolase</keyword>
<evidence type="ECO:0000313" key="6">
    <source>
        <dbReference type="EMBL" id="MBJ3776981.1"/>
    </source>
</evidence>
<gene>
    <name evidence="6" type="ORF">JCR33_14840</name>
</gene>